<dbReference type="Pfam" id="PF21079">
    <property type="entry name" value="GDH_HM2"/>
    <property type="match status" value="1"/>
</dbReference>
<evidence type="ECO:0000259" key="4">
    <source>
        <dbReference type="Pfam" id="PF21075"/>
    </source>
</evidence>
<dbReference type="InterPro" id="IPR036291">
    <property type="entry name" value="NAD(P)-bd_dom_sf"/>
</dbReference>
<dbReference type="InterPro" id="IPR049064">
    <property type="entry name" value="NAD_Glu_DH_ACT3"/>
</dbReference>
<comment type="caution">
    <text evidence="7">The sequence shown here is derived from an EMBL/GenBank/DDBJ whole genome shotgun (WGS) entry which is preliminary data.</text>
</comment>
<evidence type="ECO:0000259" key="5">
    <source>
        <dbReference type="Pfam" id="PF21076"/>
    </source>
</evidence>
<feature type="domain" description="NAD-glutamate dehydrogenase catalytic" evidence="2">
    <location>
        <begin position="664"/>
        <end position="1155"/>
    </location>
</feature>
<dbReference type="InterPro" id="IPR049056">
    <property type="entry name" value="NAD_Glu_DH_HM3"/>
</dbReference>
<proteinExistence type="predicted"/>
<evidence type="ECO:0000313" key="7">
    <source>
        <dbReference type="EMBL" id="NIJ06912.1"/>
    </source>
</evidence>
<evidence type="ECO:0000313" key="8">
    <source>
        <dbReference type="Proteomes" id="UP000727456"/>
    </source>
</evidence>
<dbReference type="InterPro" id="IPR049058">
    <property type="entry name" value="NAD_Glu_DH_HM2"/>
</dbReference>
<dbReference type="InterPro" id="IPR007780">
    <property type="entry name" value="NAD_Glu_DH_bac"/>
</dbReference>
<evidence type="ECO:0000259" key="3">
    <source>
        <dbReference type="Pfam" id="PF21074"/>
    </source>
</evidence>
<dbReference type="PANTHER" id="PTHR43403:SF1">
    <property type="entry name" value="NAD-SPECIFIC GLUTAMATE DEHYDROGENASE"/>
    <property type="match status" value="1"/>
</dbReference>
<dbReference type="Pfam" id="PF21074">
    <property type="entry name" value="GDH_C"/>
    <property type="match status" value="1"/>
</dbReference>
<dbReference type="PIRSF" id="PIRSF036761">
    <property type="entry name" value="GDH_Mll4104"/>
    <property type="match status" value="1"/>
</dbReference>
<evidence type="ECO:0000259" key="2">
    <source>
        <dbReference type="Pfam" id="PF05088"/>
    </source>
</evidence>
<dbReference type="Pfam" id="PF21077">
    <property type="entry name" value="GDH_ACT3"/>
    <property type="match status" value="1"/>
</dbReference>
<dbReference type="Pfam" id="PF21075">
    <property type="entry name" value="GDH_ACT1"/>
    <property type="match status" value="1"/>
</dbReference>
<dbReference type="InterPro" id="IPR028971">
    <property type="entry name" value="NAD-GDH_cat"/>
</dbReference>
<dbReference type="InterPro" id="IPR048381">
    <property type="entry name" value="GDH_C"/>
</dbReference>
<dbReference type="EMBL" id="JAAOZC010000001">
    <property type="protein sequence ID" value="NIJ06912.1"/>
    <property type="molecule type" value="Genomic_DNA"/>
</dbReference>
<dbReference type="Pfam" id="PF21078">
    <property type="entry name" value="GDH_HM3"/>
    <property type="match status" value="1"/>
</dbReference>
<dbReference type="Gene3D" id="3.40.50.720">
    <property type="entry name" value="NAD(P)-binding Rossmann-like Domain"/>
    <property type="match status" value="1"/>
</dbReference>
<protein>
    <submittedName>
        <fullName evidence="7">Glutamate dehydrogenase</fullName>
        <ecNumber evidence="7">1.4.1.2</ecNumber>
    </submittedName>
</protein>
<dbReference type="Pfam" id="PF21076">
    <property type="entry name" value="GDH_ACT2"/>
    <property type="match status" value="1"/>
</dbReference>
<dbReference type="Proteomes" id="UP000727456">
    <property type="component" value="Unassembled WGS sequence"/>
</dbReference>
<keyword evidence="1 7" id="KW-0560">Oxidoreductase</keyword>
<dbReference type="EC" id="1.4.1.2" evidence="7"/>
<feature type="domain" description="NAD-glutamate dehydrogenase ACT2" evidence="5">
    <location>
        <begin position="357"/>
        <end position="439"/>
    </location>
</feature>
<dbReference type="InterPro" id="IPR046346">
    <property type="entry name" value="Aminoacid_DH-like_N_sf"/>
</dbReference>
<feature type="domain" description="NAD-glutamate dehydrogenase ACT3" evidence="6">
    <location>
        <begin position="497"/>
        <end position="566"/>
    </location>
</feature>
<accession>A0ABX0TRA5</accession>
<dbReference type="SUPFAM" id="SSF51735">
    <property type="entry name" value="NAD(P)-binding Rossmann-fold domains"/>
    <property type="match status" value="1"/>
</dbReference>
<keyword evidence="8" id="KW-1185">Reference proteome</keyword>
<dbReference type="SUPFAM" id="SSF53223">
    <property type="entry name" value="Aminoacid dehydrogenase-like, N-terminal domain"/>
    <property type="match status" value="1"/>
</dbReference>
<feature type="domain" description="NAD-glutamate dehydrogenase N-terminal ACT1" evidence="4">
    <location>
        <begin position="15"/>
        <end position="143"/>
    </location>
</feature>
<evidence type="ECO:0000259" key="6">
    <source>
        <dbReference type="Pfam" id="PF21077"/>
    </source>
</evidence>
<dbReference type="InterPro" id="IPR049059">
    <property type="entry name" value="NAD_Glu_DH_HM1"/>
</dbReference>
<dbReference type="Pfam" id="PF21073">
    <property type="entry name" value="GDH_HM1"/>
    <property type="match status" value="1"/>
</dbReference>
<dbReference type="InterPro" id="IPR024727">
    <property type="entry name" value="NAD_Glu_DH_N_ACT1"/>
</dbReference>
<feature type="domain" description="NAD-specific glutamate dehydrogenase C-terminal" evidence="3">
    <location>
        <begin position="1200"/>
        <end position="1523"/>
    </location>
</feature>
<evidence type="ECO:0000256" key="1">
    <source>
        <dbReference type="ARBA" id="ARBA00023002"/>
    </source>
</evidence>
<dbReference type="InterPro" id="IPR049062">
    <property type="entry name" value="NAD_Glu_DH_ACT2"/>
</dbReference>
<dbReference type="RefSeq" id="WP_243843207.1">
    <property type="nucleotide sequence ID" value="NZ_JAAOZC010000001.1"/>
</dbReference>
<dbReference type="PANTHER" id="PTHR43403">
    <property type="entry name" value="NAD-SPECIFIC GLUTAMATE DEHYDROGENASE"/>
    <property type="match status" value="1"/>
</dbReference>
<gene>
    <name evidence="7" type="ORF">FHS31_000494</name>
</gene>
<dbReference type="GO" id="GO:0004352">
    <property type="term" value="F:glutamate dehydrogenase (NAD+) activity"/>
    <property type="evidence" value="ECO:0007669"/>
    <property type="project" value="UniProtKB-EC"/>
</dbReference>
<name>A0ABX0TRA5_9SPHN</name>
<organism evidence="7 8">
    <name type="scientific">Sphingomonas vulcanisoli</name>
    <dbReference type="NCBI Taxonomy" id="1658060"/>
    <lineage>
        <taxon>Bacteria</taxon>
        <taxon>Pseudomonadati</taxon>
        <taxon>Pseudomonadota</taxon>
        <taxon>Alphaproteobacteria</taxon>
        <taxon>Sphingomonadales</taxon>
        <taxon>Sphingomonadaceae</taxon>
        <taxon>Sphingomonas</taxon>
    </lineage>
</organism>
<sequence length="1535" mass="164005">MRLTQAFAAALKTGALPGELDGLDDEALTAAAAFVLDTAQVRPAGAPSVRLESLGGDGVRRRMRLAIVNDDMPFLVDSIAGALAAAGIGIHRLLHPVVAARRDGDGRLTTLLPSDASGERRESVIYIEADRVDARERRAIDGELGQILADVRAAVTDYPRLKAGLGEAASRLPDGEGAALMRWFQDNHLTMLGRHVEQRDGTAAEGLGILRAAGEPLWPASAREAAWRWFEDGGEAPLLLKSDRVATVHRRAALDMIVVPVRAEGKVAALELHVGLWTSAALRAPSARVPVLRTRLAAIEERYGFDPAAHAGKALHHVLSALPHDLLASLSGSGLEEVALTAMSLVDRPRSKFIVVPGPLGRHLFAFVWLPREAVTTARREAIREMLEQASGATISGWALDLGEGDLALLRFVLNAAPGCPVPDVTVLDDVLERMLRGWVPAVEAALSRSQNATRAARLALDWAESFPATYRTHGDPEEAARDIIRLCALEGDEDRAVRLYRAEEDGALSLRVKIYRLGALIPLSAAVPVFENFGFSVLEEIPTALSDDHGYVHEFLLEVGEGTDIAALAARAEVIEQAIAGTLKGTAENDAFNALIVRVGLDERGALLFRAWFRYLRQTGFVYGLQTVADALARAPDVTAGLIALFDARLGGKGDEGGALASVDAALAAVASIEDDRILRRLRGLVLAILRTNLFTPAASEALAFKLDSAEVPGLPKPLPWREIWVYSPRVEGIHLRGGPIARGGLRWSDRRDDFRIEILGLMKAQVVKNAVIVPTGAKGGFYPKQLPSPATNRDAWLAEGTESYRVFIRALLSVTDNVVEGAVVHPQGVAIRDGDDPYFVVAADKGTATFSDVANAISIERGFWLGDAFASGGSQGYDHKAMGITARGAWVSVQRHFAEMGVDVQNDPFTVVGCGDMSGDVFGNGMLLSKSLRLVAAFDHRHIFLDPNPDAAKSWAERARMFALPRSSWADYDAGLISAGGGVFPRTQKVIPLSPEIRAVLGIAEEAIDPSGLITAILKAPADLLWFGGIGTYVKSAAESNLDAGDAANDAHRVNGEELRVRVIGEGANLGVTQAGRIAFAEASGRINTDFIDNSAGVDCSDNEVNIKIALNREMNEGRLPFQARNELLVSMTDDVAALVLEDNRLQTLGLSLAERGGAEALPGQVRVVGILEASGRVDRAVDGIESDEALLRRGREGRGLTRPELAILLSHGKLALQAAIEASDVASDPLLDPLLHAAFPQAMQQGYAAAIEAHRLRGEIIATKMANRIVNRMGLVAPFELAEEEGASLAQIAAGYFAIDSLFGLEPLFRAIEAAPMLETGRLALLSAAGAGTRLHLAGLIRALPGDHAPSQIADELAAGIERLRDGLDSLLLAEARAQSAAMRVGLTATGADPALIDQVIRLHELDGAIGSAALAHRLGAEELAVTEAYVRLGEALGLDWAKAAAARFATVDPWERLLASGLVRDFEQLRLEFIARHGGTDPLGEVDRWIAAQDQRVAQFRRMLDRARLAPHVSAAMLAQVAAQARVLLGR</sequence>
<reference evidence="7 8" key="1">
    <citation type="submission" date="2020-03" db="EMBL/GenBank/DDBJ databases">
        <title>Genomic Encyclopedia of Type Strains, Phase III (KMG-III): the genomes of soil and plant-associated and newly described type strains.</title>
        <authorList>
            <person name="Whitman W."/>
        </authorList>
    </citation>
    <scope>NUCLEOTIDE SEQUENCE [LARGE SCALE GENOMIC DNA]</scope>
    <source>
        <strain evidence="7 8">CECT 8804</strain>
    </source>
</reference>
<dbReference type="Pfam" id="PF05088">
    <property type="entry name" value="Bac_GDH_CD"/>
    <property type="match status" value="1"/>
</dbReference>